<accession>A0A8E2E6H0</accession>
<protein>
    <submittedName>
        <fullName evidence="1">Actin-like ATPase domain-containing protein</fullName>
    </submittedName>
</protein>
<organism evidence="1 2">
    <name type="scientific">Lepidopterella palustris CBS 459.81</name>
    <dbReference type="NCBI Taxonomy" id="1314670"/>
    <lineage>
        <taxon>Eukaryota</taxon>
        <taxon>Fungi</taxon>
        <taxon>Dikarya</taxon>
        <taxon>Ascomycota</taxon>
        <taxon>Pezizomycotina</taxon>
        <taxon>Dothideomycetes</taxon>
        <taxon>Pleosporomycetidae</taxon>
        <taxon>Mytilinidiales</taxon>
        <taxon>Argynnaceae</taxon>
        <taxon>Lepidopterella</taxon>
    </lineage>
</organism>
<name>A0A8E2E6H0_9PEZI</name>
<dbReference type="PANTHER" id="PTHR14187:SF82">
    <property type="entry name" value="FAMILY CHAPERONE, PUTATIVE (AFU_ORTHOLOGUE AFUA_7G08575)-RELATED"/>
    <property type="match status" value="1"/>
</dbReference>
<dbReference type="EMBL" id="KV745070">
    <property type="protein sequence ID" value="OCK78280.1"/>
    <property type="molecule type" value="Genomic_DNA"/>
</dbReference>
<sequence>MAADWTKEFVDDTPIEYILTVPAVWSDKAKSDTLWCASQAGFGPMEKIKLITEPEAAAVYTFTELPEYSVRKGEIFITCDAGGGTVDLTTYKVAADAPMLRVNEITEGDGGLCGSVYLNRRFEELVRKKIGKKLDALPKTTSLEAMSEIQRIFNEDIKPDFGTSDDQDKIYSIEIPPSIADDETTGVQDGNLIVTSDELKEVFDAVNRMIFQLIVGQIEKVQEAPGNLEVSAILLVGGFGSSEYLRKEIENHLIEIGEEIKVIQPVNAWSAVTRGAMLRALQGDIVETRIIRACYGITYRTLWDPDVHESIKHRRTAEKNKYGDEFSGKKPVKFPFYRTVTDLKNLVFTTNLLIYTGKGEAPYFKDNDCKVLATLKADLSSISPSEFELVTSASGDFYKVYYDIEMIFEAAISFRLLFKGKAMGEVGVDYGRR</sequence>
<keyword evidence="2" id="KW-1185">Reference proteome</keyword>
<dbReference type="SUPFAM" id="SSF53067">
    <property type="entry name" value="Actin-like ATPase domain"/>
    <property type="match status" value="2"/>
</dbReference>
<dbReference type="InterPro" id="IPR043129">
    <property type="entry name" value="ATPase_NBD"/>
</dbReference>
<proteinExistence type="predicted"/>
<dbReference type="Gene3D" id="3.30.420.40">
    <property type="match status" value="2"/>
</dbReference>
<dbReference type="CDD" id="cd10170">
    <property type="entry name" value="ASKHA_NBD_HSP70"/>
    <property type="match status" value="1"/>
</dbReference>
<reference evidence="1 2" key="1">
    <citation type="journal article" date="2016" name="Nat. Commun.">
        <title>Ectomycorrhizal ecology is imprinted in the genome of the dominant symbiotic fungus Cenococcum geophilum.</title>
        <authorList>
            <consortium name="DOE Joint Genome Institute"/>
            <person name="Peter M."/>
            <person name="Kohler A."/>
            <person name="Ohm R.A."/>
            <person name="Kuo A."/>
            <person name="Krutzmann J."/>
            <person name="Morin E."/>
            <person name="Arend M."/>
            <person name="Barry K.W."/>
            <person name="Binder M."/>
            <person name="Choi C."/>
            <person name="Clum A."/>
            <person name="Copeland A."/>
            <person name="Grisel N."/>
            <person name="Haridas S."/>
            <person name="Kipfer T."/>
            <person name="LaButti K."/>
            <person name="Lindquist E."/>
            <person name="Lipzen A."/>
            <person name="Maire R."/>
            <person name="Meier B."/>
            <person name="Mihaltcheva S."/>
            <person name="Molinier V."/>
            <person name="Murat C."/>
            <person name="Poggeler S."/>
            <person name="Quandt C.A."/>
            <person name="Sperisen C."/>
            <person name="Tritt A."/>
            <person name="Tisserant E."/>
            <person name="Crous P.W."/>
            <person name="Henrissat B."/>
            <person name="Nehls U."/>
            <person name="Egli S."/>
            <person name="Spatafora J.W."/>
            <person name="Grigoriev I.V."/>
            <person name="Martin F.M."/>
        </authorList>
    </citation>
    <scope>NUCLEOTIDE SEQUENCE [LARGE SCALE GENOMIC DNA]</scope>
    <source>
        <strain evidence="1 2">CBS 459.81</strain>
    </source>
</reference>
<dbReference type="PANTHER" id="PTHR14187">
    <property type="entry name" value="ALPHA KINASE/ELONGATION FACTOR 2 KINASE"/>
    <property type="match status" value="1"/>
</dbReference>
<dbReference type="Gene3D" id="3.90.640.10">
    <property type="entry name" value="Actin, Chain A, domain 4"/>
    <property type="match status" value="1"/>
</dbReference>
<evidence type="ECO:0000313" key="2">
    <source>
        <dbReference type="Proteomes" id="UP000250266"/>
    </source>
</evidence>
<evidence type="ECO:0000313" key="1">
    <source>
        <dbReference type="EMBL" id="OCK78280.1"/>
    </source>
</evidence>
<dbReference type="Proteomes" id="UP000250266">
    <property type="component" value="Unassembled WGS sequence"/>
</dbReference>
<dbReference type="AlphaFoldDB" id="A0A8E2E6H0"/>
<gene>
    <name evidence="1" type="ORF">K432DRAFT_458421</name>
</gene>
<dbReference type="OrthoDB" id="2963168at2759"/>